<evidence type="ECO:0000313" key="2">
    <source>
        <dbReference type="Proteomes" id="UP000244369"/>
    </source>
</evidence>
<accession>A0A2S1ETC3</accession>
<sequence length="82" mass="8785">MVLDLAAERNLIEVDSMMETNIKGVYAIGDGVTYPGKVALIAAGFGEAPTAVTALAKNFIPISEWQCTALQWGLLNEKMSLL</sequence>
<evidence type="ECO:0000313" key="1">
    <source>
        <dbReference type="EMBL" id="AWD63220.1"/>
    </source>
</evidence>
<dbReference type="SUPFAM" id="SSF51905">
    <property type="entry name" value="FAD/NAD(P)-binding domain"/>
    <property type="match status" value="1"/>
</dbReference>
<dbReference type="Gene3D" id="3.50.50.60">
    <property type="entry name" value="FAD/NAD(P)-binding domain"/>
    <property type="match status" value="1"/>
</dbReference>
<gene>
    <name evidence="1" type="primary">trxB</name>
    <name evidence="1" type="ORF">LWHH1689_1939</name>
</gene>
<dbReference type="Proteomes" id="UP000244369">
    <property type="component" value="Chromosome"/>
</dbReference>
<organism evidence="1 2">
    <name type="scientific">Limosilactobacillus reuteri</name>
    <name type="common">Lactobacillus reuteri</name>
    <dbReference type="NCBI Taxonomy" id="1598"/>
    <lineage>
        <taxon>Bacteria</taxon>
        <taxon>Bacillati</taxon>
        <taxon>Bacillota</taxon>
        <taxon>Bacilli</taxon>
        <taxon>Lactobacillales</taxon>
        <taxon>Lactobacillaceae</taxon>
        <taxon>Limosilactobacillus</taxon>
    </lineage>
</organism>
<name>A0A2S1ETC3_LIMRT</name>
<dbReference type="EMBL" id="CP027805">
    <property type="protein sequence ID" value="AWD63220.1"/>
    <property type="molecule type" value="Genomic_DNA"/>
</dbReference>
<dbReference type="AlphaFoldDB" id="A0A2S1ETC3"/>
<proteinExistence type="predicted"/>
<dbReference type="InterPro" id="IPR036188">
    <property type="entry name" value="FAD/NAD-bd_sf"/>
</dbReference>
<reference evidence="1 2" key="1">
    <citation type="submission" date="2018-03" db="EMBL/GenBank/DDBJ databases">
        <title>Complete Genome Sequence of the Chinese traditional Highland Barley wine Isolate Lactobacillus reuteri WHH1689.</title>
        <authorList>
            <person name="Chen S."/>
            <person name="Chen L."/>
            <person name="Chen L."/>
            <person name="Li Y."/>
        </authorList>
    </citation>
    <scope>NUCLEOTIDE SEQUENCE [LARGE SCALE GENOMIC DNA]</scope>
    <source>
        <strain evidence="1 2">WHH1689</strain>
    </source>
</reference>
<protein>
    <submittedName>
        <fullName evidence="1">Ferredoxin--NADP reductase</fullName>
    </submittedName>
</protein>